<protein>
    <recommendedName>
        <fullName evidence="2">RNA-directed RNA polymerase</fullName>
        <ecNumber evidence="2">2.7.7.48</ecNumber>
    </recommendedName>
</protein>
<feature type="compositionally biased region" description="Polar residues" evidence="9">
    <location>
        <begin position="151"/>
        <end position="161"/>
    </location>
</feature>
<feature type="compositionally biased region" description="Pro residues" evidence="9">
    <location>
        <begin position="50"/>
        <end position="60"/>
    </location>
</feature>
<evidence type="ECO:0000313" key="13">
    <source>
        <dbReference type="Proteomes" id="UP001323617"/>
    </source>
</evidence>
<comment type="caution">
    <text evidence="12">The sequence shown here is derived from an EMBL/GenBank/DDBJ whole genome shotgun (WGS) entry which is preliminary data.</text>
</comment>
<keyword evidence="4" id="KW-0808">Transferase</keyword>
<comment type="catalytic activity">
    <reaction evidence="8">
        <text>RNA(n) + a ribonucleoside 5'-triphosphate = RNA(n+1) + diphosphate</text>
        <dbReference type="Rhea" id="RHEA:21248"/>
        <dbReference type="Rhea" id="RHEA-COMP:14527"/>
        <dbReference type="Rhea" id="RHEA-COMP:17342"/>
        <dbReference type="ChEBI" id="CHEBI:33019"/>
        <dbReference type="ChEBI" id="CHEBI:61557"/>
        <dbReference type="ChEBI" id="CHEBI:140395"/>
        <dbReference type="EC" id="2.7.7.48"/>
    </reaction>
</comment>
<feature type="domain" description="RDRP core" evidence="10">
    <location>
        <begin position="597"/>
        <end position="1173"/>
    </location>
</feature>
<feature type="region of interest" description="Disordered" evidence="9">
    <location>
        <begin position="1468"/>
        <end position="1515"/>
    </location>
</feature>
<dbReference type="GeneID" id="87964117"/>
<dbReference type="PANTHER" id="PTHR23079">
    <property type="entry name" value="RNA-DEPENDENT RNA POLYMERASE"/>
    <property type="match status" value="1"/>
</dbReference>
<feature type="region of interest" description="Disordered" evidence="9">
    <location>
        <begin position="1526"/>
        <end position="1545"/>
    </location>
</feature>
<evidence type="ECO:0000256" key="1">
    <source>
        <dbReference type="ARBA" id="ARBA00005762"/>
    </source>
</evidence>
<dbReference type="Pfam" id="PF26253">
    <property type="entry name" value="RdRP_head"/>
    <property type="match status" value="1"/>
</dbReference>
<reference evidence="12 13" key="1">
    <citation type="journal article" date="2023" name="bioRxiv">
        <title>High-quality genome assemblies of four members of thePodospora anserinaspecies complex.</title>
        <authorList>
            <person name="Ament-Velasquez S.L."/>
            <person name="Vogan A.A."/>
            <person name="Wallerman O."/>
            <person name="Hartmann F."/>
            <person name="Gautier V."/>
            <person name="Silar P."/>
            <person name="Giraud T."/>
            <person name="Johannesson H."/>
        </authorList>
    </citation>
    <scope>NUCLEOTIDE SEQUENCE [LARGE SCALE GENOMIC DNA]</scope>
    <source>
        <strain evidence="12 13">CBS 124.78</strain>
    </source>
</reference>
<evidence type="ECO:0000256" key="7">
    <source>
        <dbReference type="ARBA" id="ARBA00023158"/>
    </source>
</evidence>
<evidence type="ECO:0000259" key="10">
    <source>
        <dbReference type="Pfam" id="PF05183"/>
    </source>
</evidence>
<evidence type="ECO:0000256" key="6">
    <source>
        <dbReference type="ARBA" id="ARBA00022884"/>
    </source>
</evidence>
<dbReference type="Pfam" id="PF05183">
    <property type="entry name" value="RdRP"/>
    <property type="match status" value="1"/>
</dbReference>
<keyword evidence="7" id="KW-0943">RNA-mediated gene silencing</keyword>
<keyword evidence="5" id="KW-0548">Nucleotidyltransferase</keyword>
<name>A0ABR0IRY5_9PEZI</name>
<keyword evidence="3" id="KW-0696">RNA-directed RNA polymerase</keyword>
<evidence type="ECO:0000256" key="3">
    <source>
        <dbReference type="ARBA" id="ARBA00022484"/>
    </source>
</evidence>
<dbReference type="InterPro" id="IPR007855">
    <property type="entry name" value="RDRP"/>
</dbReference>
<dbReference type="RefSeq" id="XP_062806327.1">
    <property type="nucleotide sequence ID" value="XM_062943252.1"/>
</dbReference>
<keyword evidence="13" id="KW-1185">Reference proteome</keyword>
<dbReference type="PANTHER" id="PTHR23079:SF55">
    <property type="entry name" value="RNA-DIRECTED RNA POLYMERASE"/>
    <property type="match status" value="1"/>
</dbReference>
<evidence type="ECO:0000256" key="2">
    <source>
        <dbReference type="ARBA" id="ARBA00012494"/>
    </source>
</evidence>
<evidence type="ECO:0000256" key="9">
    <source>
        <dbReference type="SAM" id="MobiDB-lite"/>
    </source>
</evidence>
<feature type="compositionally biased region" description="Acidic residues" evidence="9">
    <location>
        <begin position="1527"/>
        <end position="1545"/>
    </location>
</feature>
<evidence type="ECO:0000256" key="8">
    <source>
        <dbReference type="ARBA" id="ARBA00048744"/>
    </source>
</evidence>
<feature type="domain" description="RDRP C-terminal head" evidence="11">
    <location>
        <begin position="1201"/>
        <end position="1339"/>
    </location>
</feature>
<dbReference type="Proteomes" id="UP001323617">
    <property type="component" value="Unassembled WGS sequence"/>
</dbReference>
<keyword evidence="6" id="KW-0694">RNA-binding</keyword>
<dbReference type="InterPro" id="IPR058752">
    <property type="entry name" value="RDRP_C_head"/>
</dbReference>
<gene>
    <name evidence="12" type="ORF">QC764_119900</name>
</gene>
<comment type="similarity">
    <text evidence="1">Belongs to the RdRP family.</text>
</comment>
<evidence type="ECO:0000313" key="12">
    <source>
        <dbReference type="EMBL" id="KAK4682857.1"/>
    </source>
</evidence>
<dbReference type="InterPro" id="IPR057596">
    <property type="entry name" value="RDRP_core"/>
</dbReference>
<organism evidence="12 13">
    <name type="scientific">Podospora pseudoanserina</name>
    <dbReference type="NCBI Taxonomy" id="2609844"/>
    <lineage>
        <taxon>Eukaryota</taxon>
        <taxon>Fungi</taxon>
        <taxon>Dikarya</taxon>
        <taxon>Ascomycota</taxon>
        <taxon>Pezizomycotina</taxon>
        <taxon>Sordariomycetes</taxon>
        <taxon>Sordariomycetidae</taxon>
        <taxon>Sordariales</taxon>
        <taxon>Podosporaceae</taxon>
        <taxon>Podospora</taxon>
    </lineage>
</organism>
<dbReference type="EMBL" id="JAFFHC010000001">
    <property type="protein sequence ID" value="KAK4682857.1"/>
    <property type="molecule type" value="Genomic_DNA"/>
</dbReference>
<evidence type="ECO:0000259" key="11">
    <source>
        <dbReference type="Pfam" id="PF26253"/>
    </source>
</evidence>
<feature type="region of interest" description="Disordered" evidence="9">
    <location>
        <begin position="44"/>
        <end position="165"/>
    </location>
</feature>
<accession>A0ABR0IRY5</accession>
<evidence type="ECO:0000256" key="5">
    <source>
        <dbReference type="ARBA" id="ARBA00022695"/>
    </source>
</evidence>
<sequence length="1565" mass="176935">MRSFLSTWKQRSNLKVGKRVITTSNGLPSHLIFYFNLFTRSSLKPSSSLPTPPPGTPYYPTPTMLPSFIAEGRPPSVGPSSCQSGKGADVELDRSSRSSTSEDVPPMIRQTRGPIQRPFRQQRPGAAGAWSRRSSDQSGGQPRSALRPSRPQYNQNKQRASTVMGPRQPAIIPLEWAQRKNVLVILSDVPEGPSPWDLKQYFSGYGNVIYVELDESVRRPRAGKVRFEPPPRDTSFIENGRCKILVKGIPHTIDAHFASQYRYESNTIKSPLGNVCAEKMELGLDKFVFGLLTEPTVYMGKKEIPRAASLSLKVDFKRKKLVIGFPLKIEQAWEAFRIDIKFGVIKHIYRVDAAPERTVLVLTLVDSPLFWKRRTNEDGSAWADRTTWEENEMWCRAVNVTDRSDKSSDRKPVSLDEYSNTIDFGRWTTYWIELSYANLATWSKIEHHLRDWNIKTTDATFTQTPNREPELWSILRESEVVSSTVQANSWAADLAALGPDTTIFLPFDVRYQLEVCISQGILCEYSIGRQFLEKLLELADPKGQDPQRARLVLEYAADMGRKIWDPVSLLTDVGALTYYPTTLQLPHYCALVRKVMVTPTKIIFSTPTVETTNRVIRHYWTFQNYFMRIQFTDEQLEGRVRGSDADRDDDLYTRVYRVLFWGIRMGKWHWKFLAFGNSQVRENGAFMFCQPDSHAGDMVPSCDDIRRWMGNFEHIKVVAKYAARLGQCFSTTRVLRGGTFPPIVEIEDINTADGKHCFTDGVGRISPLLSRLVAEDWQVYPPPSAYQFRMGGCKGVLVGWKHAKGTEVHIRPSQEKFSAAYNGLEVVRCSSFSCATLNRQTITILSSLGVPDHVFVDLMREQLSRFDRAMTDGKSAVDMLTSFVDENMTTVSIARMIKSGFMDSNEPFVKTVLQLWRAWSLKTLKEKARLAVEKGAFVLGCVDETGTLRGHSKATEGRQRIRRDQLPQIFLQIPDRDDPSGYKAIAGLCIIGRNPSLHPGDIRVVEAVDVPALRHLRDVVVFPLEGDRDVPSMCSGGDLDGDDFFVIWDEKLLPTEWSHPPMDHTPQPPVTSDSKKSIMESLASFFVLFMKNDRLPFIAHAHLATADAEPQGAKSEKCLKLAEMHSVAVDYVKTGVPAEWSNKLNPRSWPHFMERQKGSYHSKTALGQLYDMVHTQDFDSTKNYQSPFNRRILSRYMLDQEVLKTARKIKTQYDIAMRRVLGMLEIRTEFEVWTGFVMSKPRVGSDYKVQEKVGREAAALREQFRAECIKAAGDRHFEKLGPFVAAMYQVTCEEMRIALYQARQPQVLADGTINARRITARSMPLVTFPWLFPDELGRIAGGRENDLIDLGMGNKLKMPRTQEVVNREGLVGEDDEHQSDLRDIDFLKMADGRIVHRGEIVHFFQHDDDGDEQQQESVAQFETEGEPTSASKAELIAGLESVVITPREELLVPVEGQKDLLSEDDRGTMTRDLLNDDDTGTVKPGDDLLSSSPVTVRSLGGGVGEGKGKQKMLPPTLGDFFAVKKEEEEEEIGEQSGGEEEEVEYEEVVVVPKQETALGKLARFL</sequence>
<proteinExistence type="inferred from homology"/>
<dbReference type="EC" id="2.7.7.48" evidence="2"/>
<evidence type="ECO:0000256" key="4">
    <source>
        <dbReference type="ARBA" id="ARBA00022679"/>
    </source>
</evidence>